<evidence type="ECO:0000313" key="4">
    <source>
        <dbReference type="Proteomes" id="UP000186922"/>
    </source>
</evidence>
<evidence type="ECO:0000256" key="2">
    <source>
        <dbReference type="SAM" id="MobiDB-lite"/>
    </source>
</evidence>
<gene>
    <name evidence="3" type="primary">RvY_01599-1</name>
    <name evidence="3" type="synonym">RvY_01599.1</name>
    <name evidence="3" type="ORF">RvY_01599</name>
</gene>
<feature type="region of interest" description="Disordered" evidence="2">
    <location>
        <begin position="26"/>
        <end position="83"/>
    </location>
</feature>
<feature type="region of interest" description="Disordered" evidence="2">
    <location>
        <begin position="1"/>
        <end position="20"/>
    </location>
</feature>
<proteinExistence type="predicted"/>
<comment type="caution">
    <text evidence="3">The sequence shown here is derived from an EMBL/GenBank/DDBJ whole genome shotgun (WGS) entry which is preliminary data.</text>
</comment>
<feature type="compositionally biased region" description="Basic and acidic residues" evidence="2">
    <location>
        <begin position="56"/>
        <end position="66"/>
    </location>
</feature>
<name>A0A1D1UGX9_RAMVA</name>
<reference evidence="3 4" key="1">
    <citation type="journal article" date="2016" name="Nat. Commun.">
        <title>Extremotolerant tardigrade genome and improved radiotolerance of human cultured cells by tardigrade-unique protein.</title>
        <authorList>
            <person name="Hashimoto T."/>
            <person name="Horikawa D.D."/>
            <person name="Saito Y."/>
            <person name="Kuwahara H."/>
            <person name="Kozuka-Hata H."/>
            <person name="Shin-I T."/>
            <person name="Minakuchi Y."/>
            <person name="Ohishi K."/>
            <person name="Motoyama A."/>
            <person name="Aizu T."/>
            <person name="Enomoto A."/>
            <person name="Kondo K."/>
            <person name="Tanaka S."/>
            <person name="Hara Y."/>
            <person name="Koshikawa S."/>
            <person name="Sagara H."/>
            <person name="Miura T."/>
            <person name="Yokobori S."/>
            <person name="Miyagawa K."/>
            <person name="Suzuki Y."/>
            <person name="Kubo T."/>
            <person name="Oyama M."/>
            <person name="Kohara Y."/>
            <person name="Fujiyama A."/>
            <person name="Arakawa K."/>
            <person name="Katayama T."/>
            <person name="Toyoda A."/>
            <person name="Kunieda T."/>
        </authorList>
    </citation>
    <scope>NUCLEOTIDE SEQUENCE [LARGE SCALE GENOMIC DNA]</scope>
    <source>
        <strain evidence="3 4">YOKOZUNA-1</strain>
    </source>
</reference>
<feature type="compositionally biased region" description="Basic and acidic residues" evidence="2">
    <location>
        <begin position="253"/>
        <end position="291"/>
    </location>
</feature>
<keyword evidence="1" id="KW-0175">Coiled coil</keyword>
<feature type="region of interest" description="Disordered" evidence="2">
    <location>
        <begin position="246"/>
        <end position="310"/>
    </location>
</feature>
<evidence type="ECO:0000313" key="3">
    <source>
        <dbReference type="EMBL" id="GAU88999.1"/>
    </source>
</evidence>
<feature type="coiled-coil region" evidence="1">
    <location>
        <begin position="184"/>
        <end position="216"/>
    </location>
</feature>
<keyword evidence="4" id="KW-1185">Reference proteome</keyword>
<feature type="compositionally biased region" description="Basic and acidic residues" evidence="2">
    <location>
        <begin position="1"/>
        <end position="17"/>
    </location>
</feature>
<accession>A0A1D1UGX9</accession>
<dbReference type="OrthoDB" id="10603558at2759"/>
<dbReference type="Proteomes" id="UP000186922">
    <property type="component" value="Unassembled WGS sequence"/>
</dbReference>
<organism evidence="3 4">
    <name type="scientific">Ramazzottius varieornatus</name>
    <name type="common">Water bear</name>
    <name type="synonym">Tardigrade</name>
    <dbReference type="NCBI Taxonomy" id="947166"/>
    <lineage>
        <taxon>Eukaryota</taxon>
        <taxon>Metazoa</taxon>
        <taxon>Ecdysozoa</taxon>
        <taxon>Tardigrada</taxon>
        <taxon>Eutardigrada</taxon>
        <taxon>Parachela</taxon>
        <taxon>Hypsibioidea</taxon>
        <taxon>Ramazzottiidae</taxon>
        <taxon>Ramazzottius</taxon>
    </lineage>
</organism>
<dbReference type="AlphaFoldDB" id="A0A1D1UGX9"/>
<evidence type="ECO:0000256" key="1">
    <source>
        <dbReference type="SAM" id="Coils"/>
    </source>
</evidence>
<sequence length="399" mass="44706">MSEYSAKKVSQDPERTDGGIFAGAEKYTKEDHPEYNVAYDPATGQQTGAGVPRTVNELRQRTDSKGKSGLGHESAAGGSGIMDDITRQAVIPAPAPSREHLLEAYPGMYPGLQKQIEQEERAKKLAEREDKMKEEVPTLEHTVRFKTDQEGHILSDEIEVHHKHGEGAHEHRGIKKQILHTLHLDRHDRKLSKEQNEAEEKDIKERMKELARISNRPSDEVTGIIEHYSQSLTEPEGADLHMSHRHGVPAKTTKVEETKATRHEGRDVGEQRTHKTETVEKTDSTLKEKAPLHGGGTTERNEASGGGNDKETLDLAMLNPEGVARKQREEELLRTGGNFMELDLTSHDESRISSDQIDNLIHIEKERKAHGLPVIDPFDPNNIKMNFHTADAFDAADKR</sequence>
<protein>
    <submittedName>
        <fullName evidence="3">Uncharacterized protein</fullName>
    </submittedName>
</protein>
<dbReference type="EMBL" id="BDGG01000001">
    <property type="protein sequence ID" value="GAU88999.1"/>
    <property type="molecule type" value="Genomic_DNA"/>
</dbReference>